<evidence type="ECO:0000256" key="1">
    <source>
        <dbReference type="SAM" id="Coils"/>
    </source>
</evidence>
<protein>
    <submittedName>
        <fullName evidence="3">Uncharacterized protein</fullName>
    </submittedName>
</protein>
<feature type="compositionally biased region" description="Polar residues" evidence="2">
    <location>
        <begin position="67"/>
        <end position="80"/>
    </location>
</feature>
<dbReference type="Proteomes" id="UP000502756">
    <property type="component" value="Chromosome"/>
</dbReference>
<name>A0A6M5Y7K8_9BACT</name>
<keyword evidence="1" id="KW-0175">Coiled coil</keyword>
<keyword evidence="4" id="KW-1185">Reference proteome</keyword>
<dbReference type="KEGG" id="stae:HNV11_13660"/>
<evidence type="ECO:0000256" key="2">
    <source>
        <dbReference type="SAM" id="MobiDB-lite"/>
    </source>
</evidence>
<feature type="region of interest" description="Disordered" evidence="2">
    <location>
        <begin position="41"/>
        <end position="91"/>
    </location>
</feature>
<proteinExistence type="predicted"/>
<evidence type="ECO:0000313" key="3">
    <source>
        <dbReference type="EMBL" id="QJW90347.1"/>
    </source>
</evidence>
<dbReference type="EMBL" id="CP053435">
    <property type="protein sequence ID" value="QJW90347.1"/>
    <property type="molecule type" value="Genomic_DNA"/>
</dbReference>
<dbReference type="AlphaFoldDB" id="A0A6M5Y7K8"/>
<accession>A0A6M5Y7K8</accession>
<sequence length="91" mass="10038">MTTLEKHLAALQQQLQQLAADVSMLVELSTSNQHAVGTMNVSKALNPPAEKGATSPKNREVGLNRYRQLQASEPPGQSENPAERYLRRRSV</sequence>
<evidence type="ECO:0000313" key="4">
    <source>
        <dbReference type="Proteomes" id="UP000502756"/>
    </source>
</evidence>
<feature type="coiled-coil region" evidence="1">
    <location>
        <begin position="1"/>
        <end position="28"/>
    </location>
</feature>
<dbReference type="RefSeq" id="WP_171740191.1">
    <property type="nucleotide sequence ID" value="NZ_CP053435.1"/>
</dbReference>
<reference evidence="3 4" key="1">
    <citation type="submission" date="2020-05" db="EMBL/GenBank/DDBJ databases">
        <title>Genome sequencing of Spirosoma sp. TS118.</title>
        <authorList>
            <person name="Lee J.-H."/>
            <person name="Jeong S."/>
            <person name="Zhao L."/>
            <person name="Jung J.-H."/>
            <person name="Kim M.-K."/>
            <person name="Lim S."/>
        </authorList>
    </citation>
    <scope>NUCLEOTIDE SEQUENCE [LARGE SCALE GENOMIC DNA]</scope>
    <source>
        <strain evidence="3 4">TS118</strain>
    </source>
</reference>
<gene>
    <name evidence="3" type="ORF">HNV11_13660</name>
</gene>
<organism evidence="3 4">
    <name type="scientific">Spirosoma taeanense</name>
    <dbReference type="NCBI Taxonomy" id="2735870"/>
    <lineage>
        <taxon>Bacteria</taxon>
        <taxon>Pseudomonadati</taxon>
        <taxon>Bacteroidota</taxon>
        <taxon>Cytophagia</taxon>
        <taxon>Cytophagales</taxon>
        <taxon>Cytophagaceae</taxon>
        <taxon>Spirosoma</taxon>
    </lineage>
</organism>